<keyword evidence="1" id="KW-0547">Nucleotide-binding</keyword>
<dbReference type="CDD" id="cd18011">
    <property type="entry name" value="DEXDc_RapA"/>
    <property type="match status" value="1"/>
</dbReference>
<comment type="caution">
    <text evidence="8">The sequence shown here is derived from an EMBL/GenBank/DDBJ whole genome shotgun (WGS) entry which is preliminary data.</text>
</comment>
<dbReference type="InterPro" id="IPR000330">
    <property type="entry name" value="SNF2_N"/>
</dbReference>
<proteinExistence type="predicted"/>
<dbReference type="EMBL" id="JANHAX010000004">
    <property type="protein sequence ID" value="MDQ2091154.1"/>
    <property type="molecule type" value="Genomic_DNA"/>
</dbReference>
<evidence type="ECO:0000259" key="7">
    <source>
        <dbReference type="PROSITE" id="PS51194"/>
    </source>
</evidence>
<evidence type="ECO:0000256" key="1">
    <source>
        <dbReference type="ARBA" id="ARBA00022741"/>
    </source>
</evidence>
<reference evidence="8" key="2">
    <citation type="submission" date="2023-02" db="EMBL/GenBank/DDBJ databases">
        <title>'Rhodoalgimonas zhirmunskyi' gen. nov., isolated from a red alga.</title>
        <authorList>
            <person name="Nedashkovskaya O.I."/>
            <person name="Otstavnykh N.Y."/>
            <person name="Bystritskaya E.P."/>
            <person name="Balabanova L.A."/>
            <person name="Isaeva M.P."/>
        </authorList>
    </citation>
    <scope>NUCLEOTIDE SEQUENCE</scope>
    <source>
        <strain evidence="8">KCTC 52189</strain>
    </source>
</reference>
<dbReference type="PANTHER" id="PTHR10799">
    <property type="entry name" value="SNF2/RAD54 HELICASE FAMILY"/>
    <property type="match status" value="1"/>
</dbReference>
<keyword evidence="5" id="KW-0175">Coiled coil</keyword>
<dbReference type="Proteomes" id="UP001226762">
    <property type="component" value="Unassembled WGS sequence"/>
</dbReference>
<dbReference type="Pfam" id="PF00176">
    <property type="entry name" value="SNF2-rel_dom"/>
    <property type="match status" value="1"/>
</dbReference>
<evidence type="ECO:0000256" key="5">
    <source>
        <dbReference type="SAM" id="Coils"/>
    </source>
</evidence>
<evidence type="ECO:0000313" key="9">
    <source>
        <dbReference type="Proteomes" id="UP001226762"/>
    </source>
</evidence>
<gene>
    <name evidence="8" type="ORF">NO357_14710</name>
</gene>
<keyword evidence="9" id="KW-1185">Reference proteome</keyword>
<dbReference type="InterPro" id="IPR038718">
    <property type="entry name" value="SNF2-like_sf"/>
</dbReference>
<evidence type="ECO:0000256" key="3">
    <source>
        <dbReference type="ARBA" id="ARBA00022806"/>
    </source>
</evidence>
<keyword evidence="2" id="KW-0378">Hydrolase</keyword>
<dbReference type="PROSITE" id="PS51192">
    <property type="entry name" value="HELICASE_ATP_BIND_1"/>
    <property type="match status" value="1"/>
</dbReference>
<sequence length="950" mass="107920">MSAQFTKFHTNFHANALTLSGTDDHSIVRTLTSARVEMNPHQVNAALFALKSPFSKGVLLADEVGLGKTIEAGLVISQRLAEGKRRQLLIVPASLRKQWQQELFEKFSIKSEILDSGVVRRSDHESALSLLKSASSPLIMSYEFAARISDEIEICRWDLAVLDEAHRLRNVYKNELKSGSSKRSQALAKALRQIPKILLTATPLQNSLLELYGLISIIDDHAFGGVESFRDQYVRAARDEVRILSLKKRLEPFCHRTLRRHVQEAGHINFRKRNALTFDFEPFEDEALLYEQVSEFLQRKDTISYGDRANALVLLQVRKILGSSTFAVARYLDTLISRLKEKKSVTTTMSDDIDIMDEYEDEDDLTSSEDEPIDPEQLKDEIQELQGMLFLANSIERNAKGEVLVSKLPALFEEIQAKGGLKKAVIFTESVRTQSYLNQLLSENGYKNEIVLLNGSNSDIESRAIYAAWKEKHAGTDRISGSRTADMKAALVEAFKSPEKSIMISTESGAEGINLQFCSVLINFDLPWNPQRIEQRIGRCHRYGQKIDVTVVNMLNRKNQTEARIFELLNEKFQLFDGVFGASDEVLGTIESGLDFEKTILSIVQSCRTEEEAEAEFEALKSRIQDRIDADIKEARAKVLEALDADVISKLHSRNEALAVIVPEYQQRLLTVARGELPDADFEFGNEFEFVHAGKTFTTSWSKADEHDWQFFRVNDGLGAELVQVAKERELSDQICEMTFYPSEFPFAGRAGAIEALRGKSGWLRVFKAIMPTSDENREELLSAIFLDDGTILDGGLGSKMMAVPSSEPSECLAPPPDQLFSELEERIFGEFSTRVQEENLAWLEEEEARLDQYAKDVEIELDAEIALMEEEIKELQRERRDPKLSMQDKLNMGRKIKRLEGDVDDLKLSKFERRKKIRREVSDKLDEFADLLNQQPTLDRLFTVRWRIA</sequence>
<dbReference type="Pfam" id="PF00271">
    <property type="entry name" value="Helicase_C"/>
    <property type="match status" value="1"/>
</dbReference>
<dbReference type="PROSITE" id="PS51194">
    <property type="entry name" value="HELICASE_CTER"/>
    <property type="match status" value="1"/>
</dbReference>
<accession>A0AAE3WEJ8</accession>
<dbReference type="SMART" id="SM00487">
    <property type="entry name" value="DEXDc"/>
    <property type="match status" value="1"/>
</dbReference>
<feature type="domain" description="Helicase C-terminal" evidence="7">
    <location>
        <begin position="407"/>
        <end position="587"/>
    </location>
</feature>
<dbReference type="InterPro" id="IPR027417">
    <property type="entry name" value="P-loop_NTPase"/>
</dbReference>
<feature type="coiled-coil region" evidence="5">
    <location>
        <begin position="844"/>
        <end position="882"/>
    </location>
</feature>
<dbReference type="GO" id="GO:0004386">
    <property type="term" value="F:helicase activity"/>
    <property type="evidence" value="ECO:0007669"/>
    <property type="project" value="UniProtKB-KW"/>
</dbReference>
<keyword evidence="3 8" id="KW-0347">Helicase</keyword>
<dbReference type="Gene3D" id="3.40.50.300">
    <property type="entry name" value="P-loop containing nucleotide triphosphate hydrolases"/>
    <property type="match status" value="1"/>
</dbReference>
<feature type="domain" description="Helicase ATP-binding" evidence="6">
    <location>
        <begin position="49"/>
        <end position="221"/>
    </location>
</feature>
<organism evidence="8 9">
    <name type="scientific">Marimonas arenosa</name>
    <dbReference type="NCBI Taxonomy" id="1795305"/>
    <lineage>
        <taxon>Bacteria</taxon>
        <taxon>Pseudomonadati</taxon>
        <taxon>Pseudomonadota</taxon>
        <taxon>Alphaproteobacteria</taxon>
        <taxon>Rhodobacterales</taxon>
        <taxon>Paracoccaceae</taxon>
        <taxon>Marimonas</taxon>
    </lineage>
</organism>
<dbReference type="InterPro" id="IPR057342">
    <property type="entry name" value="DEXDc_RapA"/>
</dbReference>
<dbReference type="AlphaFoldDB" id="A0AAE3WEJ8"/>
<dbReference type="SMART" id="SM00490">
    <property type="entry name" value="HELICc"/>
    <property type="match status" value="1"/>
</dbReference>
<name>A0AAE3WEJ8_9RHOB</name>
<dbReference type="RefSeq" id="WP_306736437.1">
    <property type="nucleotide sequence ID" value="NZ_JANHAX010000004.1"/>
</dbReference>
<evidence type="ECO:0000313" key="8">
    <source>
        <dbReference type="EMBL" id="MDQ2091154.1"/>
    </source>
</evidence>
<dbReference type="InterPro" id="IPR049730">
    <property type="entry name" value="SNF2/RAD54-like_C"/>
</dbReference>
<evidence type="ECO:0000256" key="4">
    <source>
        <dbReference type="ARBA" id="ARBA00022840"/>
    </source>
</evidence>
<dbReference type="Gene3D" id="3.40.50.10810">
    <property type="entry name" value="Tandem AAA-ATPase domain"/>
    <property type="match status" value="1"/>
</dbReference>
<reference evidence="8" key="1">
    <citation type="submission" date="2022-07" db="EMBL/GenBank/DDBJ databases">
        <authorList>
            <person name="Otstavnykh N."/>
            <person name="Isaeva M."/>
            <person name="Bystritskaya E."/>
        </authorList>
    </citation>
    <scope>NUCLEOTIDE SEQUENCE</scope>
    <source>
        <strain evidence="8">KCTC 52189</strain>
    </source>
</reference>
<dbReference type="GO" id="GO:0016787">
    <property type="term" value="F:hydrolase activity"/>
    <property type="evidence" value="ECO:0007669"/>
    <property type="project" value="UniProtKB-KW"/>
</dbReference>
<dbReference type="GO" id="GO:0005524">
    <property type="term" value="F:ATP binding"/>
    <property type="evidence" value="ECO:0007669"/>
    <property type="project" value="UniProtKB-KW"/>
</dbReference>
<dbReference type="CDD" id="cd18793">
    <property type="entry name" value="SF2_C_SNF"/>
    <property type="match status" value="1"/>
</dbReference>
<dbReference type="SUPFAM" id="SSF52540">
    <property type="entry name" value="P-loop containing nucleoside triphosphate hydrolases"/>
    <property type="match status" value="2"/>
</dbReference>
<keyword evidence="4" id="KW-0067">ATP-binding</keyword>
<dbReference type="InterPro" id="IPR001650">
    <property type="entry name" value="Helicase_C-like"/>
</dbReference>
<dbReference type="InterPro" id="IPR014001">
    <property type="entry name" value="Helicase_ATP-bd"/>
</dbReference>
<protein>
    <submittedName>
        <fullName evidence="8">DEAD/DEAH box helicase</fullName>
    </submittedName>
</protein>
<evidence type="ECO:0000256" key="2">
    <source>
        <dbReference type="ARBA" id="ARBA00022801"/>
    </source>
</evidence>
<evidence type="ECO:0000259" key="6">
    <source>
        <dbReference type="PROSITE" id="PS51192"/>
    </source>
</evidence>